<dbReference type="OrthoDB" id="8819527at2"/>
<name>A0A545U8W5_9GAMM</name>
<protein>
    <recommendedName>
        <fullName evidence="4">DUF4136 domain-containing protein</fullName>
    </recommendedName>
</protein>
<feature type="chain" id="PRO_5021785030" description="DUF4136 domain-containing protein" evidence="1">
    <location>
        <begin position="21"/>
        <end position="165"/>
    </location>
</feature>
<feature type="signal peptide" evidence="1">
    <location>
        <begin position="1"/>
        <end position="20"/>
    </location>
</feature>
<dbReference type="AlphaFoldDB" id="A0A545U8W5"/>
<keyword evidence="1" id="KW-0732">Signal</keyword>
<evidence type="ECO:0000313" key="2">
    <source>
        <dbReference type="EMBL" id="TQV85905.1"/>
    </source>
</evidence>
<accession>A0A545U8W5</accession>
<evidence type="ECO:0008006" key="4">
    <source>
        <dbReference type="Google" id="ProtNLM"/>
    </source>
</evidence>
<organism evidence="2 3">
    <name type="scientific">Aliikangiella coralliicola</name>
    <dbReference type="NCBI Taxonomy" id="2592383"/>
    <lineage>
        <taxon>Bacteria</taxon>
        <taxon>Pseudomonadati</taxon>
        <taxon>Pseudomonadota</taxon>
        <taxon>Gammaproteobacteria</taxon>
        <taxon>Oceanospirillales</taxon>
        <taxon>Pleioneaceae</taxon>
        <taxon>Aliikangiella</taxon>
    </lineage>
</organism>
<keyword evidence="3" id="KW-1185">Reference proteome</keyword>
<evidence type="ECO:0000256" key="1">
    <source>
        <dbReference type="SAM" id="SignalP"/>
    </source>
</evidence>
<dbReference type="EMBL" id="VIKS01000011">
    <property type="protein sequence ID" value="TQV85905.1"/>
    <property type="molecule type" value="Genomic_DNA"/>
</dbReference>
<sequence length="165" mass="18633">MFRFVFCLSFIVLLFGCARGIGHDPASFVKYSDDSYFEVSEPMKYSERRGIGVLWEQGIKPGIYKPTYQDKKGYYYIGPDAAVCQGNPECPDFGEGFGGDGGIWVSKKSPEDVRLFVVHEVKDEDAARKRQVGALISYLISQDDGKIFIFDANPEFSKTLLEKKR</sequence>
<evidence type="ECO:0000313" key="3">
    <source>
        <dbReference type="Proteomes" id="UP000315439"/>
    </source>
</evidence>
<dbReference type="PROSITE" id="PS51257">
    <property type="entry name" value="PROKAR_LIPOPROTEIN"/>
    <property type="match status" value="1"/>
</dbReference>
<comment type="caution">
    <text evidence="2">The sequence shown here is derived from an EMBL/GenBank/DDBJ whole genome shotgun (WGS) entry which is preliminary data.</text>
</comment>
<reference evidence="2 3" key="1">
    <citation type="submission" date="2019-07" db="EMBL/GenBank/DDBJ databases">
        <title>Draft genome for Aliikangiella sp. M105.</title>
        <authorList>
            <person name="Wang G."/>
        </authorList>
    </citation>
    <scope>NUCLEOTIDE SEQUENCE [LARGE SCALE GENOMIC DNA]</scope>
    <source>
        <strain evidence="2 3">M105</strain>
    </source>
</reference>
<dbReference type="RefSeq" id="WP_142932824.1">
    <property type="nucleotide sequence ID" value="NZ_ML660167.1"/>
</dbReference>
<dbReference type="Proteomes" id="UP000315439">
    <property type="component" value="Unassembled WGS sequence"/>
</dbReference>
<proteinExistence type="predicted"/>
<gene>
    <name evidence="2" type="ORF">FLL46_18455</name>
</gene>